<protein>
    <submittedName>
        <fullName evidence="2">Uncharacterized protein</fullName>
    </submittedName>
</protein>
<sequence length="65" mass="7294">MKKRFAPKPLESRVNRETSFIGFSSKSLEYIPDGQESFIPGWLAGWLVGWLAGWLVGRLVGWLAG</sequence>
<feature type="non-terminal residue" evidence="2">
    <location>
        <position position="65"/>
    </location>
</feature>
<feature type="transmembrane region" description="Helical" evidence="1">
    <location>
        <begin position="43"/>
        <end position="64"/>
    </location>
</feature>
<reference evidence="2" key="1">
    <citation type="submission" date="2015-07" db="EMBL/GenBank/DDBJ databases">
        <title>MeaNS - Measles Nucleotide Surveillance Program.</title>
        <authorList>
            <person name="Tran T."/>
            <person name="Druce J."/>
        </authorList>
    </citation>
    <scope>NUCLEOTIDE SEQUENCE</scope>
    <source>
        <strain evidence="2">UCB-OBI-ISO-001</strain>
        <tissue evidence="2">Gonad</tissue>
    </source>
</reference>
<proteinExistence type="predicted"/>
<accession>A0A0L8HCC1</accession>
<dbReference type="EMBL" id="KQ418532">
    <property type="protein sequence ID" value="KOF86963.1"/>
    <property type="molecule type" value="Genomic_DNA"/>
</dbReference>
<keyword evidence="1" id="KW-0812">Transmembrane</keyword>
<evidence type="ECO:0000256" key="1">
    <source>
        <dbReference type="SAM" id="Phobius"/>
    </source>
</evidence>
<evidence type="ECO:0000313" key="2">
    <source>
        <dbReference type="EMBL" id="KOF86963.1"/>
    </source>
</evidence>
<organism evidence="2">
    <name type="scientific">Octopus bimaculoides</name>
    <name type="common">California two-spotted octopus</name>
    <dbReference type="NCBI Taxonomy" id="37653"/>
    <lineage>
        <taxon>Eukaryota</taxon>
        <taxon>Metazoa</taxon>
        <taxon>Spiralia</taxon>
        <taxon>Lophotrochozoa</taxon>
        <taxon>Mollusca</taxon>
        <taxon>Cephalopoda</taxon>
        <taxon>Coleoidea</taxon>
        <taxon>Octopodiformes</taxon>
        <taxon>Octopoda</taxon>
        <taxon>Incirrata</taxon>
        <taxon>Octopodidae</taxon>
        <taxon>Octopus</taxon>
    </lineage>
</organism>
<keyword evidence="1" id="KW-0472">Membrane</keyword>
<gene>
    <name evidence="2" type="ORF">OCBIM_22017728mg</name>
</gene>
<dbReference type="AlphaFoldDB" id="A0A0L8HCC1"/>
<keyword evidence="1" id="KW-1133">Transmembrane helix</keyword>
<name>A0A0L8HCC1_OCTBM</name>